<protein>
    <submittedName>
        <fullName evidence="1">Uncharacterized protein</fullName>
    </submittedName>
</protein>
<proteinExistence type="predicted"/>
<accession>A0A8X6GIG7</accession>
<reference evidence="1" key="1">
    <citation type="submission" date="2020-07" db="EMBL/GenBank/DDBJ databases">
        <title>Multicomponent nature underlies the extraordinary mechanical properties of spider dragline silk.</title>
        <authorList>
            <person name="Kono N."/>
            <person name="Nakamura H."/>
            <person name="Mori M."/>
            <person name="Yoshida Y."/>
            <person name="Ohtoshi R."/>
            <person name="Malay A.D."/>
            <person name="Moran D.A.P."/>
            <person name="Tomita M."/>
            <person name="Numata K."/>
            <person name="Arakawa K."/>
        </authorList>
    </citation>
    <scope>NUCLEOTIDE SEQUENCE</scope>
</reference>
<name>A0A8X6GIG7_TRICU</name>
<gene>
    <name evidence="1" type="primary">NCL1_29390</name>
    <name evidence="1" type="ORF">TNCT_170821</name>
</gene>
<comment type="caution">
    <text evidence="1">The sequence shown here is derived from an EMBL/GenBank/DDBJ whole genome shotgun (WGS) entry which is preliminary data.</text>
</comment>
<sequence length="145" mass="16380">MIQQVTTPRTDVSVLVRMPCPKIHRWRLFVTRIDRRSVASVQSGRSILHSATTFELPSVYEISTTLRFCVGVAHYAISCGWCDSRCHLPSLTPVTSIVRLHHELLNNGTCQVGPHIDQSSRTLLITGCHTSLLKLSYPPCYYTVW</sequence>
<dbReference type="EMBL" id="BMAO01035653">
    <property type="protein sequence ID" value="GFR05012.1"/>
    <property type="molecule type" value="Genomic_DNA"/>
</dbReference>
<dbReference type="Proteomes" id="UP000887116">
    <property type="component" value="Unassembled WGS sequence"/>
</dbReference>
<keyword evidence="2" id="KW-1185">Reference proteome</keyword>
<evidence type="ECO:0000313" key="1">
    <source>
        <dbReference type="EMBL" id="GFR05012.1"/>
    </source>
</evidence>
<organism evidence="1 2">
    <name type="scientific">Trichonephila clavata</name>
    <name type="common">Joro spider</name>
    <name type="synonym">Nephila clavata</name>
    <dbReference type="NCBI Taxonomy" id="2740835"/>
    <lineage>
        <taxon>Eukaryota</taxon>
        <taxon>Metazoa</taxon>
        <taxon>Ecdysozoa</taxon>
        <taxon>Arthropoda</taxon>
        <taxon>Chelicerata</taxon>
        <taxon>Arachnida</taxon>
        <taxon>Araneae</taxon>
        <taxon>Araneomorphae</taxon>
        <taxon>Entelegynae</taxon>
        <taxon>Araneoidea</taxon>
        <taxon>Nephilidae</taxon>
        <taxon>Trichonephila</taxon>
    </lineage>
</organism>
<evidence type="ECO:0000313" key="2">
    <source>
        <dbReference type="Proteomes" id="UP000887116"/>
    </source>
</evidence>
<dbReference type="AlphaFoldDB" id="A0A8X6GIG7"/>